<evidence type="ECO:0000313" key="3">
    <source>
        <dbReference type="Proteomes" id="UP000578077"/>
    </source>
</evidence>
<proteinExistence type="predicted"/>
<evidence type="ECO:0000313" key="2">
    <source>
        <dbReference type="EMBL" id="MBB5998206.1"/>
    </source>
</evidence>
<sequence>MKQRRPPRITADTRDPVGDLAAFYRDTWNIRGVLVPGGDWHWRLARRHPVPDGAGAGLVDVWEGCARPAWVRDWLVDQDRAWGRWRDGGHAP</sequence>
<dbReference type="RefSeq" id="WP_184634049.1">
    <property type="nucleotide sequence ID" value="NZ_JACHLY010000001.1"/>
</dbReference>
<protein>
    <submittedName>
        <fullName evidence="2">Uncharacterized protein</fullName>
    </submittedName>
</protein>
<evidence type="ECO:0000313" key="1">
    <source>
        <dbReference type="EMBL" id="MBB5997856.1"/>
    </source>
</evidence>
<organism evidence="2 3">
    <name type="scientific">Streptomonospora salina</name>
    <dbReference type="NCBI Taxonomy" id="104205"/>
    <lineage>
        <taxon>Bacteria</taxon>
        <taxon>Bacillati</taxon>
        <taxon>Actinomycetota</taxon>
        <taxon>Actinomycetes</taxon>
        <taxon>Streptosporangiales</taxon>
        <taxon>Nocardiopsidaceae</taxon>
        <taxon>Streptomonospora</taxon>
    </lineage>
</organism>
<accession>A0A841E5C0</accession>
<comment type="caution">
    <text evidence="2">The sequence shown here is derived from an EMBL/GenBank/DDBJ whole genome shotgun (WGS) entry which is preliminary data.</text>
</comment>
<name>A0A841E5C0_9ACTN</name>
<dbReference type="EMBL" id="JACHLY010000001">
    <property type="protein sequence ID" value="MBB5997856.1"/>
    <property type="molecule type" value="Genomic_DNA"/>
</dbReference>
<dbReference type="AlphaFoldDB" id="A0A841E5C0"/>
<dbReference type="Proteomes" id="UP000578077">
    <property type="component" value="Unassembled WGS sequence"/>
</dbReference>
<reference evidence="2 3" key="1">
    <citation type="submission" date="2020-08" db="EMBL/GenBank/DDBJ databases">
        <title>Sequencing the genomes of 1000 actinobacteria strains.</title>
        <authorList>
            <person name="Klenk H.-P."/>
        </authorList>
    </citation>
    <scope>NUCLEOTIDE SEQUENCE [LARGE SCALE GENOMIC DNA]</scope>
    <source>
        <strain evidence="2 3">DSM 44593</strain>
    </source>
</reference>
<keyword evidence="3" id="KW-1185">Reference proteome</keyword>
<dbReference type="EMBL" id="JACHLY010000001">
    <property type="protein sequence ID" value="MBB5998206.1"/>
    <property type="molecule type" value="Genomic_DNA"/>
</dbReference>
<gene>
    <name evidence="1" type="ORF">HNR25_001607</name>
    <name evidence="2" type="ORF">HNR25_001957</name>
</gene>